<dbReference type="PANTHER" id="PTHR11140:SF0">
    <property type="entry name" value="PRE-MRNA-PROCESSING-SPLICING FACTOR 8"/>
    <property type="match status" value="1"/>
</dbReference>
<dbReference type="Proteomes" id="UP000054564">
    <property type="component" value="Unassembled WGS sequence"/>
</dbReference>
<dbReference type="SUPFAM" id="SSF53098">
    <property type="entry name" value="Ribonuclease H-like"/>
    <property type="match status" value="1"/>
</dbReference>
<dbReference type="STRING" id="1165861.A0A0L0UQQ4"/>
<dbReference type="GO" id="GO:0017070">
    <property type="term" value="F:U6 snRNA binding"/>
    <property type="evidence" value="ECO:0007669"/>
    <property type="project" value="TreeGrafter"/>
</dbReference>
<dbReference type="GO" id="GO:0000244">
    <property type="term" value="P:spliceosomal tri-snRNP complex assembly"/>
    <property type="evidence" value="ECO:0007669"/>
    <property type="project" value="TreeGrafter"/>
</dbReference>
<dbReference type="PANTHER" id="PTHR11140">
    <property type="entry name" value="PRE-MRNA SPLICING FACTOR PRP8"/>
    <property type="match status" value="1"/>
</dbReference>
<sequence length="149" mass="17068">MTRIMKANPSLYMLRERLRKGLQLYSSEPYLNSQNYCNSLSFSCTCYIQLSIIFNPRTEQLFLKTIHNSVWAGQERLGQLAKWKTFVMLTHHSSFKSACGYVPLLQCAKELAALIRSVPVEERPKQVIATCKEMLGPSKYIDAISQTLL</sequence>
<feature type="domain" description="PRP8" evidence="1">
    <location>
        <begin position="52"/>
        <end position="85"/>
    </location>
</feature>
<name>A0A0L0UQQ4_9BASI</name>
<evidence type="ECO:0000259" key="1">
    <source>
        <dbReference type="Pfam" id="PF12134"/>
    </source>
</evidence>
<dbReference type="GO" id="GO:0005682">
    <property type="term" value="C:U5 snRNP"/>
    <property type="evidence" value="ECO:0007669"/>
    <property type="project" value="TreeGrafter"/>
</dbReference>
<feature type="domain" description="PRP8" evidence="1">
    <location>
        <begin position="105"/>
        <end position="137"/>
    </location>
</feature>
<dbReference type="GO" id="GO:0071013">
    <property type="term" value="C:catalytic step 2 spliceosome"/>
    <property type="evidence" value="ECO:0007669"/>
    <property type="project" value="TreeGrafter"/>
</dbReference>
<accession>A0A0L0UQQ4</accession>
<dbReference type="InterPro" id="IPR012337">
    <property type="entry name" value="RNaseH-like_sf"/>
</dbReference>
<comment type="caution">
    <text evidence="2">The sequence shown here is derived from an EMBL/GenBank/DDBJ whole genome shotgun (WGS) entry which is preliminary data.</text>
</comment>
<dbReference type="InterPro" id="IPR027652">
    <property type="entry name" value="PRP8"/>
</dbReference>
<gene>
    <name evidence="2" type="ORF">PSTG_17245</name>
</gene>
<evidence type="ECO:0000313" key="2">
    <source>
        <dbReference type="EMBL" id="KNE89300.1"/>
    </source>
</evidence>
<dbReference type="EMBL" id="AJIL01000406">
    <property type="protein sequence ID" value="KNE89300.1"/>
    <property type="molecule type" value="Genomic_DNA"/>
</dbReference>
<dbReference type="GO" id="GO:0030619">
    <property type="term" value="F:U1 snRNA binding"/>
    <property type="evidence" value="ECO:0007669"/>
    <property type="project" value="TreeGrafter"/>
</dbReference>
<reference evidence="3" key="1">
    <citation type="submission" date="2014-03" db="EMBL/GenBank/DDBJ databases">
        <title>The Genome Sequence of Puccinia striiformis f. sp. tritici PST-78.</title>
        <authorList>
            <consortium name="The Broad Institute Genome Sequencing Platform"/>
            <person name="Cuomo C."/>
            <person name="Hulbert S."/>
            <person name="Chen X."/>
            <person name="Walker B."/>
            <person name="Young S.K."/>
            <person name="Zeng Q."/>
            <person name="Gargeya S."/>
            <person name="Fitzgerald M."/>
            <person name="Haas B."/>
            <person name="Abouelleil A."/>
            <person name="Alvarado L."/>
            <person name="Arachchi H.M."/>
            <person name="Berlin A.M."/>
            <person name="Chapman S.B."/>
            <person name="Goldberg J."/>
            <person name="Griggs A."/>
            <person name="Gujja S."/>
            <person name="Hansen M."/>
            <person name="Howarth C."/>
            <person name="Imamovic A."/>
            <person name="Larimer J."/>
            <person name="McCowan C."/>
            <person name="Montmayeur A."/>
            <person name="Murphy C."/>
            <person name="Neiman D."/>
            <person name="Pearson M."/>
            <person name="Priest M."/>
            <person name="Roberts A."/>
            <person name="Saif S."/>
            <person name="Shea T."/>
            <person name="Sisk P."/>
            <person name="Sykes S."/>
            <person name="Wortman J."/>
            <person name="Nusbaum C."/>
            <person name="Birren B."/>
        </authorList>
    </citation>
    <scope>NUCLEOTIDE SEQUENCE [LARGE SCALE GENOMIC DNA]</scope>
    <source>
        <strain evidence="3">race PST-78</strain>
    </source>
</reference>
<keyword evidence="3" id="KW-1185">Reference proteome</keyword>
<proteinExistence type="predicted"/>
<dbReference type="Gene3D" id="3.30.420.230">
    <property type="match status" value="2"/>
</dbReference>
<protein>
    <recommendedName>
        <fullName evidence="1">PRP8 domain-containing protein</fullName>
    </recommendedName>
</protein>
<evidence type="ECO:0000313" key="3">
    <source>
        <dbReference type="Proteomes" id="UP000054564"/>
    </source>
</evidence>
<dbReference type="GO" id="GO:0030623">
    <property type="term" value="F:U5 snRNA binding"/>
    <property type="evidence" value="ECO:0007669"/>
    <property type="project" value="TreeGrafter"/>
</dbReference>
<dbReference type="AlphaFoldDB" id="A0A0L0UQQ4"/>
<dbReference type="GO" id="GO:0030620">
    <property type="term" value="F:U2 snRNA binding"/>
    <property type="evidence" value="ECO:0007669"/>
    <property type="project" value="TreeGrafter"/>
</dbReference>
<dbReference type="InterPro" id="IPR021983">
    <property type="entry name" value="PRP8_domainIV"/>
</dbReference>
<dbReference type="GO" id="GO:0097157">
    <property type="term" value="F:pre-mRNA intronic binding"/>
    <property type="evidence" value="ECO:0007669"/>
    <property type="project" value="TreeGrafter"/>
</dbReference>
<dbReference type="InterPro" id="IPR043172">
    <property type="entry name" value="Prp8_domainIV_palm"/>
</dbReference>
<dbReference type="Pfam" id="PF12134">
    <property type="entry name" value="PRP8_domainIV"/>
    <property type="match status" value="2"/>
</dbReference>
<organism evidence="2 3">
    <name type="scientific">Puccinia striiformis f. sp. tritici PST-78</name>
    <dbReference type="NCBI Taxonomy" id="1165861"/>
    <lineage>
        <taxon>Eukaryota</taxon>
        <taxon>Fungi</taxon>
        <taxon>Dikarya</taxon>
        <taxon>Basidiomycota</taxon>
        <taxon>Pucciniomycotina</taxon>
        <taxon>Pucciniomycetes</taxon>
        <taxon>Pucciniales</taxon>
        <taxon>Pucciniaceae</taxon>
        <taxon>Puccinia</taxon>
    </lineage>
</organism>